<dbReference type="InterPro" id="IPR042187">
    <property type="entry name" value="Flagellin_C_sub2"/>
</dbReference>
<evidence type="ECO:0000256" key="2">
    <source>
        <dbReference type="ARBA" id="ARBA00023143"/>
    </source>
</evidence>
<dbReference type="Gene3D" id="1.20.1330.10">
    <property type="entry name" value="f41 fragment of flagellin, N-terminal domain"/>
    <property type="match status" value="1"/>
</dbReference>
<dbReference type="InterPro" id="IPR046358">
    <property type="entry name" value="Flagellin_C"/>
</dbReference>
<comment type="subcellular location">
    <subcellularLocation>
        <location evidence="3">Secreted</location>
    </subcellularLocation>
    <subcellularLocation>
        <location evidence="3">Bacterial flagellum</location>
    </subcellularLocation>
</comment>
<keyword evidence="6" id="KW-0966">Cell projection</keyword>
<accession>A0ABT9EMM0</accession>
<sequence>MTVIATNTSAMRAANASMSASSSLSTAMERLATGKRINSAKDDAAGSAIANRMASQARSMSMAIRNANDGMSLAQTAEGAMSEVTSMLQRMKELATQSATGTLQDSDRTALQAEMSQLTSEINNVSKNTTFNGVKLLDGSQKSVKLQTGINSGETIGMAMVDSRAATLGLTAQVDAGVIVPTGPLANGDLTINGQAVAASAADAKTIAAAINATTPTSNVTATAKNVVTATVGTIAANNTLVINGTTVTMTASEKSADSLAAKINTTLKAANSTVTASTDSSGSLVLTEKDGGNITLTDTNSILSGVKDVEGSAVTMSGATAIRGSLTLEGQAGTGITIGGATPGNAGLTATSVSAVSIGSQAGASAAMAVIDAALDKISAGRGDLGAVQNRLQSTVNNLTTTTTNLSDAKSRIEDADFSTESTALAKAQILSQASTAMLAQANQSQQSVLKLLQ</sequence>
<keyword evidence="6" id="KW-0282">Flagellum</keyword>
<dbReference type="PRINTS" id="PR00207">
    <property type="entry name" value="FLAGELLIN"/>
</dbReference>
<dbReference type="InterPro" id="IPR001492">
    <property type="entry name" value="Flagellin"/>
</dbReference>
<dbReference type="EMBL" id="JAUUDS010000007">
    <property type="protein sequence ID" value="MDP1028203.1"/>
    <property type="molecule type" value="Genomic_DNA"/>
</dbReference>
<keyword evidence="3" id="KW-0964">Secreted</keyword>
<proteinExistence type="inferred from homology"/>
<evidence type="ECO:0000259" key="4">
    <source>
        <dbReference type="Pfam" id="PF00669"/>
    </source>
</evidence>
<evidence type="ECO:0000259" key="5">
    <source>
        <dbReference type="Pfam" id="PF00700"/>
    </source>
</evidence>
<comment type="similarity">
    <text evidence="1 3">Belongs to the bacterial flagellin family.</text>
</comment>
<dbReference type="Gene3D" id="2.30.220.10">
    <property type="entry name" value="f41 fragment of flagellin, C-terminal domain"/>
    <property type="match status" value="1"/>
</dbReference>
<comment type="function">
    <text evidence="3">Flagellin is the subunit protein which polymerizes to form the filaments of bacterial flagella.</text>
</comment>
<feature type="domain" description="Flagellin N-terminal" evidence="4">
    <location>
        <begin position="4"/>
        <end position="141"/>
    </location>
</feature>
<keyword evidence="7" id="KW-1185">Reference proteome</keyword>
<reference evidence="6 7" key="1">
    <citation type="submission" date="2023-07" db="EMBL/GenBank/DDBJ databases">
        <authorList>
            <person name="Kim M.K."/>
        </authorList>
    </citation>
    <scope>NUCLEOTIDE SEQUENCE [LARGE SCALE GENOMIC DNA]</scope>
    <source>
        <strain evidence="6 7">KR1UV-12</strain>
    </source>
</reference>
<evidence type="ECO:0000256" key="3">
    <source>
        <dbReference type="RuleBase" id="RU362073"/>
    </source>
</evidence>
<evidence type="ECO:0000313" key="6">
    <source>
        <dbReference type="EMBL" id="MDP1028203.1"/>
    </source>
</evidence>
<gene>
    <name evidence="6" type="ORF">Q5H91_13345</name>
</gene>
<dbReference type="Gene3D" id="2.170.280.10">
    <property type="entry name" value="f41 fragment of flagellin, middle domain"/>
    <property type="match status" value="1"/>
</dbReference>
<comment type="caution">
    <text evidence="6">The sequence shown here is derived from an EMBL/GenBank/DDBJ whole genome shotgun (WGS) entry which is preliminary data.</text>
</comment>
<organism evidence="6 7">
    <name type="scientific">Sphingomonas aurea</name>
    <dbReference type="NCBI Taxonomy" id="3063994"/>
    <lineage>
        <taxon>Bacteria</taxon>
        <taxon>Pseudomonadati</taxon>
        <taxon>Pseudomonadota</taxon>
        <taxon>Alphaproteobacteria</taxon>
        <taxon>Sphingomonadales</taxon>
        <taxon>Sphingomonadaceae</taxon>
        <taxon>Sphingomonas</taxon>
    </lineage>
</organism>
<evidence type="ECO:0000313" key="7">
    <source>
        <dbReference type="Proteomes" id="UP001230685"/>
    </source>
</evidence>
<dbReference type="InterPro" id="IPR001029">
    <property type="entry name" value="Flagellin_N"/>
</dbReference>
<protein>
    <recommendedName>
        <fullName evidence="3">Flagellin</fullName>
    </recommendedName>
</protein>
<keyword evidence="2 3" id="KW-0975">Bacterial flagellum</keyword>
<name>A0ABT9EMM0_9SPHN</name>
<dbReference type="Pfam" id="PF00669">
    <property type="entry name" value="Flagellin_N"/>
    <property type="match status" value="1"/>
</dbReference>
<dbReference type="Proteomes" id="UP001230685">
    <property type="component" value="Unassembled WGS sequence"/>
</dbReference>
<feature type="domain" description="Flagellin C-terminal" evidence="5">
    <location>
        <begin position="369"/>
        <end position="454"/>
    </location>
</feature>
<dbReference type="Gene3D" id="6.10.10.10">
    <property type="entry name" value="Flagellar export chaperone, C-terminal domain"/>
    <property type="match status" value="1"/>
</dbReference>
<keyword evidence="6" id="KW-0969">Cilium</keyword>
<evidence type="ECO:0000256" key="1">
    <source>
        <dbReference type="ARBA" id="ARBA00005709"/>
    </source>
</evidence>
<dbReference type="PANTHER" id="PTHR42792">
    <property type="entry name" value="FLAGELLIN"/>
    <property type="match status" value="1"/>
</dbReference>
<dbReference type="PANTHER" id="PTHR42792:SF2">
    <property type="entry name" value="FLAGELLIN"/>
    <property type="match status" value="1"/>
</dbReference>
<dbReference type="Pfam" id="PF00700">
    <property type="entry name" value="Flagellin_C"/>
    <property type="match status" value="1"/>
</dbReference>
<dbReference type="SUPFAM" id="SSF64518">
    <property type="entry name" value="Phase 1 flagellin"/>
    <property type="match status" value="1"/>
</dbReference>